<name>A0ACC2KRC1_PERAE</name>
<sequence>METPDAYIPMDKLTKTEWVENSSCFPLTLIDHGTLVALLLGHESLFDLIEEKKGITSKIFFWGYEVFPFFQWCEEGRSQDYKAHIRAAVQH</sequence>
<dbReference type="EMBL" id="CM056819">
    <property type="protein sequence ID" value="KAJ8623697.1"/>
    <property type="molecule type" value="Genomic_DNA"/>
</dbReference>
<dbReference type="Proteomes" id="UP001234297">
    <property type="component" value="Chromosome 11"/>
</dbReference>
<organism evidence="1 2">
    <name type="scientific">Persea americana</name>
    <name type="common">Avocado</name>
    <dbReference type="NCBI Taxonomy" id="3435"/>
    <lineage>
        <taxon>Eukaryota</taxon>
        <taxon>Viridiplantae</taxon>
        <taxon>Streptophyta</taxon>
        <taxon>Embryophyta</taxon>
        <taxon>Tracheophyta</taxon>
        <taxon>Spermatophyta</taxon>
        <taxon>Magnoliopsida</taxon>
        <taxon>Magnoliidae</taxon>
        <taxon>Laurales</taxon>
        <taxon>Lauraceae</taxon>
        <taxon>Persea</taxon>
    </lineage>
</organism>
<evidence type="ECO:0000313" key="1">
    <source>
        <dbReference type="EMBL" id="KAJ8623697.1"/>
    </source>
</evidence>
<evidence type="ECO:0000313" key="2">
    <source>
        <dbReference type="Proteomes" id="UP001234297"/>
    </source>
</evidence>
<comment type="caution">
    <text evidence="1">The sequence shown here is derived from an EMBL/GenBank/DDBJ whole genome shotgun (WGS) entry which is preliminary data.</text>
</comment>
<reference evidence="1 2" key="1">
    <citation type="journal article" date="2022" name="Hortic Res">
        <title>A haplotype resolved chromosomal level avocado genome allows analysis of novel avocado genes.</title>
        <authorList>
            <person name="Nath O."/>
            <person name="Fletcher S.J."/>
            <person name="Hayward A."/>
            <person name="Shaw L.M."/>
            <person name="Masouleh A.K."/>
            <person name="Furtado A."/>
            <person name="Henry R.J."/>
            <person name="Mitter N."/>
        </authorList>
    </citation>
    <scope>NUCLEOTIDE SEQUENCE [LARGE SCALE GENOMIC DNA]</scope>
    <source>
        <strain evidence="2">cv. Hass</strain>
    </source>
</reference>
<proteinExistence type="predicted"/>
<protein>
    <submittedName>
        <fullName evidence="1">Uncharacterized protein</fullName>
    </submittedName>
</protein>
<keyword evidence="2" id="KW-1185">Reference proteome</keyword>
<accession>A0ACC2KRC1</accession>
<gene>
    <name evidence="1" type="ORF">MRB53_032227</name>
</gene>